<proteinExistence type="predicted"/>
<dbReference type="Proteomes" id="UP001144372">
    <property type="component" value="Unassembled WGS sequence"/>
</dbReference>
<keyword evidence="2" id="KW-1185">Reference proteome</keyword>
<gene>
    <name evidence="1" type="ORF">DAMNIGENAA_35760</name>
</gene>
<organism evidence="1 2">
    <name type="scientific">Desulforhabdus amnigena</name>
    <dbReference type="NCBI Taxonomy" id="40218"/>
    <lineage>
        <taxon>Bacteria</taxon>
        <taxon>Pseudomonadati</taxon>
        <taxon>Thermodesulfobacteriota</taxon>
        <taxon>Syntrophobacteria</taxon>
        <taxon>Syntrophobacterales</taxon>
        <taxon>Syntrophobacteraceae</taxon>
        <taxon>Desulforhabdus</taxon>
    </lineage>
</organism>
<name>A0A9W6FWK3_9BACT</name>
<protein>
    <recommendedName>
        <fullName evidence="3">LysM domain-containing protein</fullName>
    </recommendedName>
</protein>
<evidence type="ECO:0000313" key="2">
    <source>
        <dbReference type="Proteomes" id="UP001144372"/>
    </source>
</evidence>
<evidence type="ECO:0000313" key="1">
    <source>
        <dbReference type="EMBL" id="GLI36143.1"/>
    </source>
</evidence>
<dbReference type="EMBL" id="BSDR01000001">
    <property type="protein sequence ID" value="GLI36143.1"/>
    <property type="molecule type" value="Genomic_DNA"/>
</dbReference>
<accession>A0A9W6FWK3</accession>
<evidence type="ECO:0008006" key="3">
    <source>
        <dbReference type="Google" id="ProtNLM"/>
    </source>
</evidence>
<dbReference type="AlphaFoldDB" id="A0A9W6FWK3"/>
<reference evidence="1" key="1">
    <citation type="submission" date="2022-12" db="EMBL/GenBank/DDBJ databases">
        <title>Reference genome sequencing for broad-spectrum identification of bacterial and archaeal isolates by mass spectrometry.</title>
        <authorList>
            <person name="Sekiguchi Y."/>
            <person name="Tourlousse D.M."/>
        </authorList>
    </citation>
    <scope>NUCLEOTIDE SEQUENCE</scope>
    <source>
        <strain evidence="1">ASRB1</strain>
    </source>
</reference>
<sequence length="125" mass="14175">MSAIKKHGVNDFWEISKRGSLPRITRAYVPKVLAAIRIMRNLDAHGFESPQQFPIYDYESVSIKSPLQLEQVAKWINVPTSDLRDLNPSLRHDRLPPNGGVKLNLPSGARDKFDVAYARYTSGRN</sequence>
<comment type="caution">
    <text evidence="1">The sequence shown here is derived from an EMBL/GenBank/DDBJ whole genome shotgun (WGS) entry which is preliminary data.</text>
</comment>